<proteinExistence type="predicted"/>
<dbReference type="Proteomes" id="UP000316888">
    <property type="component" value="Unassembled WGS sequence"/>
</dbReference>
<name>A0A502LP96_HAEHA</name>
<dbReference type="InterPro" id="IPR009734">
    <property type="entry name" value="Myoviridae_GpU"/>
</dbReference>
<dbReference type="RefSeq" id="WP_140535487.1">
    <property type="nucleotide sequence ID" value="NZ_SDPB01000008.1"/>
</dbReference>
<comment type="caution">
    <text evidence="1">The sequence shown here is derived from an EMBL/GenBank/DDBJ whole genome shotgun (WGS) entry which is preliminary data.</text>
</comment>
<protein>
    <submittedName>
        <fullName evidence="1">Phage tail protein</fullName>
    </submittedName>
</protein>
<dbReference type="AlphaFoldDB" id="A0A502LP96"/>
<gene>
    <name evidence="1" type="ORF">EUX48_03435</name>
</gene>
<sequence>MYFMLGNIAFEPVNLTDFNETHSADFAEHAVLKGKPKLQAMGEKLTDLSFAIRLHHKIGGVESRYQSLLSAKAKQDALALMWGSKYKGNFVITDISSTTLFTDGKGNALAREMNISLKEFVGNGQAGLLGAALNVGGKSLLGSILPASVIQGLSKIKETVQKGITMYNNAMNVVNEVRNTVAVVRQLASDPLGALSALPGAIGGLDQALGGFAGATGLGEAFSIIRTGLSAIGDIASEAASFSRDVGEMISDVHSIKETLLGVDEYSDWGNWVSNVDAHFDHFDEIAIRTETAAAKMTAWIVLREDENVEILNDPNRT</sequence>
<reference evidence="1 2" key="1">
    <citation type="submission" date="2019-01" db="EMBL/GenBank/DDBJ databases">
        <title>Comparative genomic analysis identifies haemin-independent Haemophilus haemolyticus: a formal re-classification of Haemophilus intermedius.</title>
        <authorList>
            <person name="Harris T.M."/>
            <person name="Price E.P."/>
            <person name="Sarovich D.S."/>
            <person name="Norskov-Lauritsen N."/>
            <person name="Beissbarth J."/>
            <person name="Chang A.B."/>
            <person name="Smith-Vaughan H.C."/>
        </authorList>
    </citation>
    <scope>NUCLEOTIDE SEQUENCE [LARGE SCALE GENOMIC DNA]</scope>
    <source>
        <strain evidence="1 2">60824 B Hi-4</strain>
    </source>
</reference>
<dbReference type="Pfam" id="PF06995">
    <property type="entry name" value="Phage_P2_GpU"/>
    <property type="match status" value="1"/>
</dbReference>
<dbReference type="EMBL" id="SDPB01000008">
    <property type="protein sequence ID" value="TPH23915.1"/>
    <property type="molecule type" value="Genomic_DNA"/>
</dbReference>
<evidence type="ECO:0000313" key="1">
    <source>
        <dbReference type="EMBL" id="TPH23915.1"/>
    </source>
</evidence>
<organism evidence="1 2">
    <name type="scientific">Haemophilus haemolyticus</name>
    <dbReference type="NCBI Taxonomy" id="726"/>
    <lineage>
        <taxon>Bacteria</taxon>
        <taxon>Pseudomonadati</taxon>
        <taxon>Pseudomonadota</taxon>
        <taxon>Gammaproteobacteria</taxon>
        <taxon>Pasteurellales</taxon>
        <taxon>Pasteurellaceae</taxon>
        <taxon>Haemophilus</taxon>
    </lineage>
</organism>
<accession>A0A502LP96</accession>
<evidence type="ECO:0000313" key="2">
    <source>
        <dbReference type="Proteomes" id="UP000316888"/>
    </source>
</evidence>